<dbReference type="Proteomes" id="UP000554235">
    <property type="component" value="Unassembled WGS sequence"/>
</dbReference>
<feature type="region of interest" description="Disordered" evidence="1">
    <location>
        <begin position="409"/>
        <end position="440"/>
    </location>
</feature>
<evidence type="ECO:0000313" key="2">
    <source>
        <dbReference type="EMBL" id="KAF4459002.1"/>
    </source>
</evidence>
<feature type="compositionally biased region" description="Low complexity" evidence="1">
    <location>
        <begin position="937"/>
        <end position="953"/>
    </location>
</feature>
<dbReference type="OrthoDB" id="4846939at2759"/>
<accession>A0A8H4PFR9</accession>
<keyword evidence="3" id="KW-1185">Reference proteome</keyword>
<organism evidence="2 3">
    <name type="scientific">Fusarium albosuccineum</name>
    <dbReference type="NCBI Taxonomy" id="1237068"/>
    <lineage>
        <taxon>Eukaryota</taxon>
        <taxon>Fungi</taxon>
        <taxon>Dikarya</taxon>
        <taxon>Ascomycota</taxon>
        <taxon>Pezizomycotina</taxon>
        <taxon>Sordariomycetes</taxon>
        <taxon>Hypocreomycetidae</taxon>
        <taxon>Hypocreales</taxon>
        <taxon>Nectriaceae</taxon>
        <taxon>Fusarium</taxon>
        <taxon>Fusarium decemcellulare species complex</taxon>
    </lineage>
</organism>
<feature type="compositionally biased region" description="Basic residues" evidence="1">
    <location>
        <begin position="1025"/>
        <end position="1035"/>
    </location>
</feature>
<sequence length="1041" mass="115585">MSLPIDIPLKKSCLQGLTLDNRPFPEEDGPYMGYIEIYENGHVYEGISGGSCKFAAVRLRSEMPILSFIVEKDRVMKTTTIQIISRDLRRVISSVIPDLTGQLFDLTLELSTVLRHYDDLREEFEHMDCRDPYEDSTKEMRLLVDDLLLERALYDGVDIESLRQQGILSETHLRDIHQHNLDAGLDELQSCFHLGQASEEESAQYLKAQNDRITELALQGDVDKLRAFCEPLVRSQEIEVSFNPDLLVKLLDKALLEVYQYILDLVDRTTHVSVDVPNPDYSDITYHPFCVAIRLGHYLTVQTLVARHTNFAGYLDEDLLAGVDRVFTPLLAAVYWQRADIIPLLLASGPVYHASIWQAKQLAMDTGSQEGLQALSTLPNPPSASSPMNDKYPRKALAQYLHAVPPVIQPGSPPYNGDRSVSGITNSLNGSELGDRSREGSFGPLISPIAGITPAASSYFSSATLPDLSMLAADHGTTPSSDLSPFFTLSGLADIPANVGQLDGPPPVLSGAPMNSPMIIRHTSLHNTRLELGRASLLRLQQRCKRLAKISNTQGYATTCQETAAKCVHVQAVWKSGLESLRRLLRNEAPLGLVEVIKILLVADALICLIPHANELKDQFITDLRRWKILLDEAEMNTFDELVCTAWEIEAVPTTILPGTRDDTCRFGELVRALVSCRDSKPPRARSYGIRLRAIQRQMKSRERDPKRLERVMQRSNSQSEGSSYEKEPEPPDPSFDTDAFLREYVELDALVGDLGCPGDTPLPESLSQRSGLEVIEPRVTLLLESVAFTAVLTVASSIQDDLEDGCNSQLLARSPAGSCRSYAIVDEFLSFKSEDGFSYDSGIGMGSPVKPSVSRWMQEMREASENSYPLSPCSLEPTSLAAANSWPGFGIPAAPGIDMENWRESEIPPVDMFHTPVSLDPYQYADAFQSQESHVSATESSTATPKSPAAATAKEKPTCSKCGKAFSSISNRNKHLKEGCKFRQKVKHPCGFRHLGCTQELSTVWYRERHEQDRCPYNPDSAHHRNKRVKRPVGKRVMGS</sequence>
<evidence type="ECO:0000256" key="1">
    <source>
        <dbReference type="SAM" id="MobiDB-lite"/>
    </source>
</evidence>
<evidence type="ECO:0000313" key="3">
    <source>
        <dbReference type="Proteomes" id="UP000554235"/>
    </source>
</evidence>
<dbReference type="EMBL" id="JAADYS010002284">
    <property type="protein sequence ID" value="KAF4459002.1"/>
    <property type="molecule type" value="Genomic_DNA"/>
</dbReference>
<feature type="region of interest" description="Disordered" evidence="1">
    <location>
        <begin position="697"/>
        <end position="738"/>
    </location>
</feature>
<dbReference type="AlphaFoldDB" id="A0A8H4PFR9"/>
<feature type="region of interest" description="Disordered" evidence="1">
    <location>
        <begin position="931"/>
        <end position="955"/>
    </location>
</feature>
<feature type="compositionally biased region" description="Polar residues" evidence="1">
    <location>
        <begin position="714"/>
        <end position="723"/>
    </location>
</feature>
<comment type="caution">
    <text evidence="2">The sequence shown here is derived from an EMBL/GenBank/DDBJ whole genome shotgun (WGS) entry which is preliminary data.</text>
</comment>
<feature type="region of interest" description="Disordered" evidence="1">
    <location>
        <begin position="1017"/>
        <end position="1041"/>
    </location>
</feature>
<proteinExistence type="predicted"/>
<name>A0A8H4PFR9_9HYPO</name>
<gene>
    <name evidence="2" type="ORF">FALBO_14249</name>
</gene>
<protein>
    <submittedName>
        <fullName evidence="2">Ankyrin repeat</fullName>
    </submittedName>
</protein>
<reference evidence="2 3" key="1">
    <citation type="submission" date="2020-01" db="EMBL/GenBank/DDBJ databases">
        <title>Identification and distribution of gene clusters putatively required for synthesis of sphingolipid metabolism inhibitors in phylogenetically diverse species of the filamentous fungus Fusarium.</title>
        <authorList>
            <person name="Kim H.-S."/>
            <person name="Busman M."/>
            <person name="Brown D.W."/>
            <person name="Divon H."/>
            <person name="Uhlig S."/>
            <person name="Proctor R.H."/>
        </authorList>
    </citation>
    <scope>NUCLEOTIDE SEQUENCE [LARGE SCALE GENOMIC DNA]</scope>
    <source>
        <strain evidence="2 3">NRRL 20459</strain>
    </source>
</reference>
<feature type="compositionally biased region" description="Basic and acidic residues" evidence="1">
    <location>
        <begin position="700"/>
        <end position="713"/>
    </location>
</feature>